<dbReference type="InterPro" id="IPR000307">
    <property type="entry name" value="Ribosomal_bS16"/>
</dbReference>
<keyword evidence="1" id="KW-0689">Ribosomal protein</keyword>
<dbReference type="GO" id="GO:0015935">
    <property type="term" value="C:small ribosomal subunit"/>
    <property type="evidence" value="ECO:0007669"/>
    <property type="project" value="TreeGrafter"/>
</dbReference>
<organism evidence="4 5">
    <name type="scientific">Prolixibacter bellariivorans</name>
    <dbReference type="NCBI Taxonomy" id="314319"/>
    <lineage>
        <taxon>Bacteria</taxon>
        <taxon>Pseudomonadati</taxon>
        <taxon>Bacteroidota</taxon>
        <taxon>Bacteroidia</taxon>
        <taxon>Marinilabiliales</taxon>
        <taxon>Prolixibacteraceae</taxon>
        <taxon>Prolixibacter</taxon>
    </lineage>
</organism>
<dbReference type="GO" id="GO:0005737">
    <property type="term" value="C:cytoplasm"/>
    <property type="evidence" value="ECO:0007669"/>
    <property type="project" value="UniProtKB-ARBA"/>
</dbReference>
<protein>
    <recommendedName>
        <fullName evidence="3">30S ribosomal protein S16</fullName>
    </recommendedName>
</protein>
<dbReference type="PANTHER" id="PTHR12919:SF20">
    <property type="entry name" value="SMALL RIBOSOMAL SUBUNIT PROTEIN BS16M"/>
    <property type="match status" value="1"/>
</dbReference>
<dbReference type="NCBIfam" id="TIGR00002">
    <property type="entry name" value="S16"/>
    <property type="match status" value="1"/>
</dbReference>
<keyword evidence="5" id="KW-1185">Reference proteome</keyword>
<dbReference type="PANTHER" id="PTHR12919">
    <property type="entry name" value="30S RIBOSOMAL PROTEIN S16"/>
    <property type="match status" value="1"/>
</dbReference>
<dbReference type="AlphaFoldDB" id="A0A5M4B4Y3"/>
<evidence type="ECO:0000256" key="2">
    <source>
        <dbReference type="ARBA" id="ARBA00023274"/>
    </source>
</evidence>
<dbReference type="Gene3D" id="3.30.1320.10">
    <property type="match status" value="1"/>
</dbReference>
<evidence type="ECO:0000313" key="4">
    <source>
        <dbReference type="EMBL" id="GET35194.1"/>
    </source>
</evidence>
<name>A0A5M4B4Y3_9BACT</name>
<dbReference type="GO" id="GO:0006412">
    <property type="term" value="P:translation"/>
    <property type="evidence" value="ECO:0007669"/>
    <property type="project" value="InterPro"/>
</dbReference>
<sequence>MPRGKRKQKHYWIVVADARAPLKGKFIEKVGLYRTYTIPSTYKLNFERALYWLRVGAQPTYTARSILKKAGVIYKMHLLNGVKKGAFSEEYADKIFKKWIDNKNADFDKSSMTYAKQHIAKMLISSGEVPTVKSSIIEGEMKRLGKRHSIISEEKLKLINYRMTSELILIVKENFDIANHITEQEKTMQTITENENAYNLGVEVYLAHEGDDKLYADKEYDLKIAVKVDDPLKRDSLLKQFVVIVNPTSSYLEGPPFKKIEFNSENIGEFDVKFTPQKLGAEFIEIEFLQDLETIKKIPMTFQIISSK</sequence>
<reference evidence="4 5" key="1">
    <citation type="submission" date="2019-10" db="EMBL/GenBank/DDBJ databases">
        <title>Prolixibacter strains distinguished by the presence of nitrate reductase genes were adept at nitrate-dependent anaerobic corrosion of metallic iron and carbon steel.</title>
        <authorList>
            <person name="Iino T."/>
            <person name="Shono N."/>
            <person name="Ito K."/>
            <person name="Nakamura R."/>
            <person name="Sueoka K."/>
            <person name="Harayama S."/>
            <person name="Ohkuma M."/>
        </authorList>
    </citation>
    <scope>NUCLEOTIDE SEQUENCE [LARGE SCALE GENOMIC DNA]</scope>
    <source>
        <strain evidence="4 5">JCM 13498</strain>
    </source>
</reference>
<comment type="caution">
    <text evidence="4">The sequence shown here is derived from an EMBL/GenBank/DDBJ whole genome shotgun (WGS) entry which is preliminary data.</text>
</comment>
<dbReference type="EMBL" id="BLAX01000001">
    <property type="protein sequence ID" value="GET35194.1"/>
    <property type="molecule type" value="Genomic_DNA"/>
</dbReference>
<evidence type="ECO:0000256" key="1">
    <source>
        <dbReference type="ARBA" id="ARBA00022980"/>
    </source>
</evidence>
<dbReference type="Pfam" id="PF00886">
    <property type="entry name" value="Ribosomal_S16"/>
    <property type="match status" value="1"/>
</dbReference>
<evidence type="ECO:0000256" key="3">
    <source>
        <dbReference type="ARBA" id="ARBA00035310"/>
    </source>
</evidence>
<evidence type="ECO:0000313" key="5">
    <source>
        <dbReference type="Proteomes" id="UP000391834"/>
    </source>
</evidence>
<dbReference type="GO" id="GO:0003735">
    <property type="term" value="F:structural constituent of ribosome"/>
    <property type="evidence" value="ECO:0007669"/>
    <property type="project" value="InterPro"/>
</dbReference>
<dbReference type="InterPro" id="IPR023803">
    <property type="entry name" value="Ribosomal_bS16_dom_sf"/>
</dbReference>
<dbReference type="SUPFAM" id="SSF54565">
    <property type="entry name" value="Ribosomal protein S16"/>
    <property type="match status" value="1"/>
</dbReference>
<keyword evidence="2" id="KW-0687">Ribonucleoprotein</keyword>
<proteinExistence type="predicted"/>
<dbReference type="Proteomes" id="UP000391834">
    <property type="component" value="Unassembled WGS sequence"/>
</dbReference>
<gene>
    <name evidence="4" type="ORF">PbJCM13498_40570</name>
</gene>
<accession>A0A5M4B4Y3</accession>